<evidence type="ECO:0000313" key="4">
    <source>
        <dbReference type="EMBL" id="CAF4057392.1"/>
    </source>
</evidence>
<dbReference type="InterPro" id="IPR001375">
    <property type="entry name" value="Peptidase_S9_cat"/>
</dbReference>
<dbReference type="Gene3D" id="3.40.50.1820">
    <property type="entry name" value="alpha/beta hydrolase"/>
    <property type="match status" value="1"/>
</dbReference>
<feature type="domain" description="Peptidase S9 prolyl oligopeptidase catalytic" evidence="3">
    <location>
        <begin position="3"/>
        <end position="154"/>
    </location>
</feature>
<protein>
    <recommendedName>
        <fullName evidence="3">Peptidase S9 prolyl oligopeptidase catalytic domain-containing protein</fullName>
    </recommendedName>
</protein>
<dbReference type="InterPro" id="IPR029058">
    <property type="entry name" value="AB_hydrolase_fold"/>
</dbReference>
<dbReference type="AlphaFoldDB" id="A0A819S2M2"/>
<dbReference type="PANTHER" id="PTHR42776">
    <property type="entry name" value="SERINE PEPTIDASE S9 FAMILY MEMBER"/>
    <property type="match status" value="1"/>
</dbReference>
<dbReference type="SUPFAM" id="SSF53474">
    <property type="entry name" value="alpha/beta-Hydrolases"/>
    <property type="match status" value="1"/>
</dbReference>
<accession>A0A819S2M2</accession>
<dbReference type="Pfam" id="PF00326">
    <property type="entry name" value="Peptidase_S9"/>
    <property type="match status" value="1"/>
</dbReference>
<gene>
    <name evidence="4" type="ORF">KXQ929_LOCUS31922</name>
</gene>
<evidence type="ECO:0000256" key="1">
    <source>
        <dbReference type="ARBA" id="ARBA00022729"/>
    </source>
</evidence>
<dbReference type="EMBL" id="CAJOBB010003760">
    <property type="protein sequence ID" value="CAF4057392.1"/>
    <property type="molecule type" value="Genomic_DNA"/>
</dbReference>
<feature type="non-terminal residue" evidence="4">
    <location>
        <position position="1"/>
    </location>
</feature>
<reference evidence="4" key="1">
    <citation type="submission" date="2021-02" db="EMBL/GenBank/DDBJ databases">
        <authorList>
            <person name="Nowell W R."/>
        </authorList>
    </citation>
    <scope>NUCLEOTIDE SEQUENCE</scope>
</reference>
<dbReference type="GO" id="GO:0004252">
    <property type="term" value="F:serine-type endopeptidase activity"/>
    <property type="evidence" value="ECO:0007669"/>
    <property type="project" value="TreeGrafter"/>
</dbReference>
<dbReference type="PANTHER" id="PTHR42776:SF13">
    <property type="entry name" value="DIPEPTIDYL-PEPTIDASE 5"/>
    <property type="match status" value="1"/>
</dbReference>
<keyword evidence="1" id="KW-0732">Signal</keyword>
<keyword evidence="2" id="KW-0378">Hydrolase</keyword>
<evidence type="ECO:0000256" key="2">
    <source>
        <dbReference type="ARBA" id="ARBA00022801"/>
    </source>
</evidence>
<evidence type="ECO:0000259" key="3">
    <source>
        <dbReference type="Pfam" id="PF00326"/>
    </source>
</evidence>
<proteinExistence type="predicted"/>
<organism evidence="4 5">
    <name type="scientific">Adineta steineri</name>
    <dbReference type="NCBI Taxonomy" id="433720"/>
    <lineage>
        <taxon>Eukaryota</taxon>
        <taxon>Metazoa</taxon>
        <taxon>Spiralia</taxon>
        <taxon>Gnathifera</taxon>
        <taxon>Rotifera</taxon>
        <taxon>Eurotatoria</taxon>
        <taxon>Bdelloidea</taxon>
        <taxon>Adinetida</taxon>
        <taxon>Adinetidae</taxon>
        <taxon>Adineta</taxon>
    </lineage>
</organism>
<evidence type="ECO:0000313" key="5">
    <source>
        <dbReference type="Proteomes" id="UP000663868"/>
    </source>
</evidence>
<sequence length="155" mass="18126">FNYIDEHRAIALGASYGGYMINWIAGHPQMSQRFKALVNHDGVFDMKAMAYSTDDLAFIEHCLGNVTQYDDPEAYEKYNPVNYVANWTQPMLVIHGGYDYRVPDTQGISTFTALQRRGIPSRLLYFPKENHWTMNSINSLVWYREVLDWMSRWTK</sequence>
<dbReference type="Proteomes" id="UP000663868">
    <property type="component" value="Unassembled WGS sequence"/>
</dbReference>
<dbReference type="GO" id="GO:0006508">
    <property type="term" value="P:proteolysis"/>
    <property type="evidence" value="ECO:0007669"/>
    <property type="project" value="InterPro"/>
</dbReference>
<comment type="caution">
    <text evidence="4">The sequence shown here is derived from an EMBL/GenBank/DDBJ whole genome shotgun (WGS) entry which is preliminary data.</text>
</comment>
<name>A0A819S2M2_9BILA</name>